<protein>
    <submittedName>
        <fullName evidence="7">VENN motif pre-toxin domain-containing protein</fullName>
    </submittedName>
</protein>
<dbReference type="Proteomes" id="UP000594834">
    <property type="component" value="Chromosome"/>
</dbReference>
<dbReference type="Pfam" id="PF04829">
    <property type="entry name" value="PT-VENN"/>
    <property type="match status" value="1"/>
</dbReference>
<keyword evidence="9" id="KW-1185">Reference proteome</keyword>
<dbReference type="RefSeq" id="WP_067010487.1">
    <property type="nucleotide sequence ID" value="NZ_CP065728.1"/>
</dbReference>
<evidence type="ECO:0000313" key="8">
    <source>
        <dbReference type="Proteomes" id="UP000092575"/>
    </source>
</evidence>
<dbReference type="EMBL" id="LXTW01000037">
    <property type="protein sequence ID" value="OBX82489.1"/>
    <property type="molecule type" value="Genomic_DNA"/>
</dbReference>
<name>A0A1B8QH84_MORNO</name>
<dbReference type="Proteomes" id="UP000092575">
    <property type="component" value="Unassembled WGS sequence"/>
</dbReference>
<reference evidence="7 9" key="2">
    <citation type="submission" date="2020-12" db="EMBL/GenBank/DDBJ databases">
        <title>FDA dAtabase for Regulatory Grade micrObial Sequences (FDA-ARGOS): Supporting development and validation of Infectious Disease Dx tests.</title>
        <authorList>
            <person name="Sproer C."/>
            <person name="Gronow S."/>
            <person name="Severitt S."/>
            <person name="Schroder I."/>
            <person name="Tallon L."/>
            <person name="Sadzewicz L."/>
            <person name="Zhao X."/>
            <person name="Boylan J."/>
            <person name="Ott S."/>
            <person name="Bowen H."/>
            <person name="Vavikolanu K."/>
            <person name="Mehta A."/>
            <person name="Aluvathingal J."/>
            <person name="Nadendla S."/>
            <person name="Lowell S."/>
            <person name="Myers T."/>
            <person name="Yan Y."/>
            <person name="Sichtig H."/>
        </authorList>
    </citation>
    <scope>NUCLEOTIDE SEQUENCE [LARGE SCALE GENOMIC DNA]</scope>
    <source>
        <strain evidence="7 9">FDAARGOS_869</strain>
    </source>
</reference>
<evidence type="ECO:0000256" key="3">
    <source>
        <dbReference type="ARBA" id="ARBA00022913"/>
    </source>
</evidence>
<feature type="domain" description="VENN motif-containing" evidence="5">
    <location>
        <begin position="220"/>
        <end position="268"/>
    </location>
</feature>
<dbReference type="EMBL" id="CP065728">
    <property type="protein sequence ID" value="QPT44923.1"/>
    <property type="molecule type" value="Genomic_DNA"/>
</dbReference>
<gene>
    <name evidence="6" type="ORF">A7456_07050</name>
    <name evidence="7" type="ORF">I6G26_02510</name>
</gene>
<evidence type="ECO:0000256" key="2">
    <source>
        <dbReference type="ARBA" id="ARBA00022656"/>
    </source>
</evidence>
<accession>A0A1B8QH84</accession>
<keyword evidence="2" id="KW-0800">Toxin</keyword>
<dbReference type="GO" id="GO:0090729">
    <property type="term" value="F:toxin activity"/>
    <property type="evidence" value="ECO:0007669"/>
    <property type="project" value="UniProtKB-KW"/>
</dbReference>
<evidence type="ECO:0000313" key="9">
    <source>
        <dbReference type="Proteomes" id="UP000594834"/>
    </source>
</evidence>
<organism evidence="6 8">
    <name type="scientific">Moraxella nonliquefaciens</name>
    <dbReference type="NCBI Taxonomy" id="478"/>
    <lineage>
        <taxon>Bacteria</taxon>
        <taxon>Pseudomonadati</taxon>
        <taxon>Pseudomonadota</taxon>
        <taxon>Gammaproteobacteria</taxon>
        <taxon>Moraxellales</taxon>
        <taxon>Moraxellaceae</taxon>
        <taxon>Moraxella</taxon>
    </lineage>
</organism>
<keyword evidence="3" id="KW-1266">Target cell cytoplasm</keyword>
<dbReference type="AlphaFoldDB" id="A0A1B8QH84"/>
<reference evidence="6 8" key="1">
    <citation type="submission" date="2016-05" db="EMBL/GenBank/DDBJ databases">
        <title>Draft genome sequence of Moraxella nonliquefaciens CCUG 348T.</title>
        <authorList>
            <person name="Salva-Serra F."/>
            <person name="Engstrom-Jakobsson H."/>
            <person name="Thorell K."/>
            <person name="Gonzales-Siles L."/>
            <person name="Karlsson R."/>
            <person name="Boulund F."/>
            <person name="Engstrand L."/>
            <person name="Kristiansson E."/>
            <person name="Moore E."/>
        </authorList>
    </citation>
    <scope>NUCLEOTIDE SEQUENCE [LARGE SCALE GENOMIC DNA]</scope>
    <source>
        <strain evidence="6 8">CCUG 348</strain>
    </source>
</reference>
<evidence type="ECO:0000313" key="6">
    <source>
        <dbReference type="EMBL" id="OBX82489.1"/>
    </source>
</evidence>
<keyword evidence="4" id="KW-0843">Virulence</keyword>
<evidence type="ECO:0000259" key="5">
    <source>
        <dbReference type="Pfam" id="PF04829"/>
    </source>
</evidence>
<evidence type="ECO:0000256" key="4">
    <source>
        <dbReference type="ARBA" id="ARBA00023026"/>
    </source>
</evidence>
<comment type="subcellular location">
    <subcellularLocation>
        <location evidence="1">Target cell</location>
        <location evidence="1">Target cell cytoplasm</location>
    </subcellularLocation>
</comment>
<proteinExistence type="predicted"/>
<dbReference type="InterPro" id="IPR006914">
    <property type="entry name" value="VENN_dom"/>
</dbReference>
<dbReference type="STRING" id="478.A7456_07050"/>
<evidence type="ECO:0000313" key="7">
    <source>
        <dbReference type="EMBL" id="QPT44923.1"/>
    </source>
</evidence>
<sequence>MVCNNNALQGLGYGTITPTHKTSTTHTAITDQAGLSHINTKNFKQEEVQHELNPIITNDFNKEQALKELNAQVTITQAFDTERRAIRSEFAKKAEDYRKKAKDLVDDNPRKAELETKAKQIDDNLRLFDGITSALYAPNSNGIIGDVTRAVSPQVAYQIGQEFKRKDQEGSAQHLLAHAILGAAVSYATGNNITTGALSGASSEVAAPALANYLYDTKDPSELNQEQKDTIVSILDLATVTTAYTATDGNTTDAVSGAEIGKVGVEWNGTVVVNAGINTTPIKGKGGELAVFVTSSDAFENFSIRNPKINWGGI</sequence>
<evidence type="ECO:0000256" key="1">
    <source>
        <dbReference type="ARBA" id="ARBA00004219"/>
    </source>
</evidence>